<dbReference type="GO" id="GO:0071766">
    <property type="term" value="P:Actinobacterium-type cell wall biogenesis"/>
    <property type="evidence" value="ECO:0007669"/>
    <property type="project" value="UniProtKB-ARBA"/>
</dbReference>
<sequence>MTGFGAVPGVARSDTLAERVAVWAGTRADDAAFTELAYRGTKCVPTTLTYGQLHRAAGEVAHRLRVATAPGDRVAILTAHGLDYVVAFLGCLYANRTAVPLFPVSGSRNTDRLDGVLADAEPSVSLLSAADTVTEPAIGRALGEILRLPDDLTQSTTTPVIDPIGSFPAYLQYTSGSTKAPAGVEVGHDHLAAALGQLWGAIPAIRDRPIVTWLPFFHDMGLVLALSMPLYSCVPGVTMAPMDFVKRPIRWLRACSDYRAGVTGSPNFGLALAISATTPEERAGLDLSGLDVLFNGAEPVRAEVLTEFTETFAPSGFRHHAHTPGYGLAEATLTVTVSVQDAEPVTKRFDRGALTEGRAVASDDDSVPALPLVGCGAPAGQHVAVVDPADRTEVAAGTVGEIWVSGPNVCGGYHANPAATVETFAATLTGRTERWLRTGDLGFWHDGQLYVAGRLKDLIVIDGRNHYPADIESTVASAAPEIRPGHITAFGTDGGQREDLVVIAELATDTAESAVLTDIARRIRGAVATAHEVMPGSVVLVEPGRIPKTSSGKLRRTECRRLYNSGTLPRLLAVGKVPPAG</sequence>
<dbReference type="GO" id="GO:0006633">
    <property type="term" value="P:fatty acid biosynthetic process"/>
    <property type="evidence" value="ECO:0007669"/>
    <property type="project" value="TreeGrafter"/>
</dbReference>
<dbReference type="OrthoDB" id="3671040at2"/>
<evidence type="ECO:0000256" key="4">
    <source>
        <dbReference type="ARBA" id="ARBA00023098"/>
    </source>
</evidence>
<dbReference type="Gene3D" id="3.40.50.12780">
    <property type="entry name" value="N-terminal domain of ligase-like"/>
    <property type="match status" value="1"/>
</dbReference>
<dbReference type="InterPro" id="IPR000873">
    <property type="entry name" value="AMP-dep_synth/lig_dom"/>
</dbReference>
<dbReference type="InterPro" id="IPR040097">
    <property type="entry name" value="FAAL/FAAC"/>
</dbReference>
<name>A0A366DNA7_9NOCA</name>
<dbReference type="Pfam" id="PF00501">
    <property type="entry name" value="AMP-binding"/>
    <property type="match status" value="1"/>
</dbReference>
<dbReference type="EMBL" id="QNRE01000004">
    <property type="protein sequence ID" value="RBO91570.1"/>
    <property type="molecule type" value="Genomic_DNA"/>
</dbReference>
<organism evidence="7 8">
    <name type="scientific">Nocardia puris</name>
    <dbReference type="NCBI Taxonomy" id="208602"/>
    <lineage>
        <taxon>Bacteria</taxon>
        <taxon>Bacillati</taxon>
        <taxon>Actinomycetota</taxon>
        <taxon>Actinomycetes</taxon>
        <taxon>Mycobacteriales</taxon>
        <taxon>Nocardiaceae</taxon>
        <taxon>Nocardia</taxon>
    </lineage>
</organism>
<evidence type="ECO:0000256" key="2">
    <source>
        <dbReference type="ARBA" id="ARBA00022598"/>
    </source>
</evidence>
<keyword evidence="2 7" id="KW-0436">Ligase</keyword>
<dbReference type="Proteomes" id="UP000252586">
    <property type="component" value="Unassembled WGS sequence"/>
</dbReference>
<accession>A0A366DNA7</accession>
<comment type="caution">
    <text evidence="7">The sequence shown here is derived from an EMBL/GenBank/DDBJ whole genome shotgun (WGS) entry which is preliminary data.</text>
</comment>
<evidence type="ECO:0000259" key="6">
    <source>
        <dbReference type="Pfam" id="PF23024"/>
    </source>
</evidence>
<gene>
    <name evidence="7" type="ORF">DFR74_104273</name>
</gene>
<dbReference type="InterPro" id="IPR042099">
    <property type="entry name" value="ANL_N_sf"/>
</dbReference>
<keyword evidence="3" id="KW-0276">Fatty acid metabolism</keyword>
<dbReference type="STRING" id="1210090.GCA_001613185_00666"/>
<dbReference type="PANTHER" id="PTHR22754:SF32">
    <property type="entry name" value="DISCO-INTERACTING PROTEIN 2"/>
    <property type="match status" value="1"/>
</dbReference>
<dbReference type="GO" id="GO:0005886">
    <property type="term" value="C:plasma membrane"/>
    <property type="evidence" value="ECO:0007669"/>
    <property type="project" value="TreeGrafter"/>
</dbReference>
<dbReference type="RefSeq" id="WP_067503018.1">
    <property type="nucleotide sequence ID" value="NZ_QNRE01000004.1"/>
</dbReference>
<dbReference type="SUPFAM" id="SSF56801">
    <property type="entry name" value="Acetyl-CoA synthetase-like"/>
    <property type="match status" value="1"/>
</dbReference>
<dbReference type="Gene3D" id="3.30.300.30">
    <property type="match status" value="1"/>
</dbReference>
<protein>
    <submittedName>
        <fullName evidence="7">Fatty acid CoA ligase FadD32</fullName>
    </submittedName>
</protein>
<dbReference type="InterPro" id="IPR045851">
    <property type="entry name" value="AMP-bd_C_sf"/>
</dbReference>
<feature type="domain" description="AMP-dependent synthetase/ligase" evidence="5">
    <location>
        <begin position="44"/>
        <end position="414"/>
    </location>
</feature>
<dbReference type="PANTHER" id="PTHR22754">
    <property type="entry name" value="DISCO-INTERACTING PROTEIN 2 DIP2 -RELATED"/>
    <property type="match status" value="1"/>
</dbReference>
<dbReference type="CDD" id="cd05931">
    <property type="entry name" value="FAAL"/>
    <property type="match status" value="1"/>
</dbReference>
<comment type="similarity">
    <text evidence="1">Belongs to the ATP-dependent AMP-binding enzyme family.</text>
</comment>
<keyword evidence="4" id="KW-0443">Lipid metabolism</keyword>
<dbReference type="AlphaFoldDB" id="A0A366DNA7"/>
<evidence type="ECO:0000256" key="3">
    <source>
        <dbReference type="ARBA" id="ARBA00022832"/>
    </source>
</evidence>
<dbReference type="GO" id="GO:0070566">
    <property type="term" value="F:adenylyltransferase activity"/>
    <property type="evidence" value="ECO:0007669"/>
    <property type="project" value="TreeGrafter"/>
</dbReference>
<dbReference type="FunFam" id="3.40.50.12780:FF:000013">
    <property type="entry name" value="Long-chain-fatty-acid--AMP ligase FadD32"/>
    <property type="match status" value="1"/>
</dbReference>
<reference evidence="7 8" key="1">
    <citation type="submission" date="2018-06" db="EMBL/GenBank/DDBJ databases">
        <title>Genomic Encyclopedia of Type Strains, Phase IV (KMG-IV): sequencing the most valuable type-strain genomes for metagenomic binning, comparative biology and taxonomic classification.</title>
        <authorList>
            <person name="Goeker M."/>
        </authorList>
    </citation>
    <scope>NUCLEOTIDE SEQUENCE [LARGE SCALE GENOMIC DNA]</scope>
    <source>
        <strain evidence="7 8">DSM 44599</strain>
    </source>
</reference>
<feature type="domain" description="AMP-binding enzyme C-terminal" evidence="6">
    <location>
        <begin position="457"/>
        <end position="569"/>
    </location>
</feature>
<evidence type="ECO:0000313" key="7">
    <source>
        <dbReference type="EMBL" id="RBO91570.1"/>
    </source>
</evidence>
<dbReference type="InterPro" id="IPR025110">
    <property type="entry name" value="AMP-bd_C"/>
</dbReference>
<dbReference type="GO" id="GO:0016874">
    <property type="term" value="F:ligase activity"/>
    <property type="evidence" value="ECO:0007669"/>
    <property type="project" value="UniProtKB-KW"/>
</dbReference>
<evidence type="ECO:0000259" key="5">
    <source>
        <dbReference type="Pfam" id="PF00501"/>
    </source>
</evidence>
<evidence type="ECO:0000256" key="1">
    <source>
        <dbReference type="ARBA" id="ARBA00006432"/>
    </source>
</evidence>
<proteinExistence type="inferred from homology"/>
<dbReference type="Pfam" id="PF23024">
    <property type="entry name" value="AMP-dom_DIP2-like"/>
    <property type="match status" value="1"/>
</dbReference>
<evidence type="ECO:0000313" key="8">
    <source>
        <dbReference type="Proteomes" id="UP000252586"/>
    </source>
</evidence>
<keyword evidence="8" id="KW-1185">Reference proteome</keyword>